<sequence>MHALRLIGEFRDILDKDLSFLLSAENFGEVKLFKDIAPNVPFHLFRMHRTQYILSYEELDSRRTLEISKDFGREAERREEERIKLSYVDPADENFPVEILWTRFDTDKGREEHRNTRTAVEGVKGFLEGLRKASQIPDL</sequence>
<evidence type="ECO:0000313" key="1">
    <source>
        <dbReference type="EMBL" id="OGY21003.1"/>
    </source>
</evidence>
<dbReference type="EMBL" id="MHCL01000017">
    <property type="protein sequence ID" value="OGY21003.1"/>
    <property type="molecule type" value="Genomic_DNA"/>
</dbReference>
<gene>
    <name evidence="1" type="ORF">A3A65_01690</name>
</gene>
<name>A0A1G1W035_9BACT</name>
<protein>
    <submittedName>
        <fullName evidence="1">Uncharacterized protein</fullName>
    </submittedName>
</protein>
<evidence type="ECO:0000313" key="2">
    <source>
        <dbReference type="Proteomes" id="UP000176723"/>
    </source>
</evidence>
<accession>A0A1G1W035</accession>
<comment type="caution">
    <text evidence="1">The sequence shown here is derived from an EMBL/GenBank/DDBJ whole genome shotgun (WGS) entry which is preliminary data.</text>
</comment>
<dbReference type="AlphaFoldDB" id="A0A1G1W035"/>
<organism evidence="1 2">
    <name type="scientific">Candidatus Chisholmbacteria bacterium RIFCSPLOWO2_01_FULL_49_14</name>
    <dbReference type="NCBI Taxonomy" id="1797593"/>
    <lineage>
        <taxon>Bacteria</taxon>
        <taxon>Candidatus Chisholmiibacteriota</taxon>
    </lineage>
</organism>
<reference evidence="1 2" key="1">
    <citation type="journal article" date="2016" name="Nat. Commun.">
        <title>Thousands of microbial genomes shed light on interconnected biogeochemical processes in an aquifer system.</title>
        <authorList>
            <person name="Anantharaman K."/>
            <person name="Brown C.T."/>
            <person name="Hug L.A."/>
            <person name="Sharon I."/>
            <person name="Castelle C.J."/>
            <person name="Probst A.J."/>
            <person name="Thomas B.C."/>
            <person name="Singh A."/>
            <person name="Wilkins M.J."/>
            <person name="Karaoz U."/>
            <person name="Brodie E.L."/>
            <person name="Williams K.H."/>
            <person name="Hubbard S.S."/>
            <person name="Banfield J.F."/>
        </authorList>
    </citation>
    <scope>NUCLEOTIDE SEQUENCE [LARGE SCALE GENOMIC DNA]</scope>
</reference>
<proteinExistence type="predicted"/>
<dbReference type="Proteomes" id="UP000176723">
    <property type="component" value="Unassembled WGS sequence"/>
</dbReference>